<feature type="compositionally biased region" description="Basic residues" evidence="4">
    <location>
        <begin position="522"/>
        <end position="533"/>
    </location>
</feature>
<evidence type="ECO:0000259" key="5">
    <source>
        <dbReference type="Pfam" id="PF06978"/>
    </source>
</evidence>
<gene>
    <name evidence="8" type="ORF">VDGE_00312</name>
</gene>
<dbReference type="GO" id="GO:0005655">
    <property type="term" value="C:nucleolar ribonuclease P complex"/>
    <property type="evidence" value="ECO:0007669"/>
    <property type="project" value="InterPro"/>
</dbReference>
<dbReference type="InterPro" id="IPR012590">
    <property type="entry name" value="POPLD_dom"/>
</dbReference>
<evidence type="ECO:0000256" key="3">
    <source>
        <dbReference type="ARBA" id="ARBA00023242"/>
    </source>
</evidence>
<feature type="compositionally biased region" description="Polar residues" evidence="4">
    <location>
        <begin position="184"/>
        <end position="194"/>
    </location>
</feature>
<dbReference type="PANTHER" id="PTHR22731">
    <property type="entry name" value="RIBONUCLEASES P/MRP PROTEIN SUBUNIT POP1"/>
    <property type="match status" value="1"/>
</dbReference>
<evidence type="ECO:0000256" key="2">
    <source>
        <dbReference type="ARBA" id="ARBA00022694"/>
    </source>
</evidence>
<feature type="region of interest" description="Disordered" evidence="4">
    <location>
        <begin position="683"/>
        <end position="722"/>
    </location>
</feature>
<dbReference type="Pfam" id="PF08170">
    <property type="entry name" value="POPLD"/>
    <property type="match status" value="1"/>
</dbReference>
<feature type="region of interest" description="Disordered" evidence="4">
    <location>
        <begin position="771"/>
        <end position="799"/>
    </location>
</feature>
<feature type="region of interest" description="Disordered" evidence="4">
    <location>
        <begin position="168"/>
        <end position="194"/>
    </location>
</feature>
<feature type="region of interest" description="Disordered" evidence="4">
    <location>
        <begin position="350"/>
        <end position="369"/>
    </location>
</feature>
<dbReference type="PANTHER" id="PTHR22731:SF3">
    <property type="entry name" value="RIBONUCLEASES P_MRP PROTEIN SUBUNIT POP1"/>
    <property type="match status" value="1"/>
</dbReference>
<dbReference type="GO" id="GO:0001682">
    <property type="term" value="P:tRNA 5'-leader removal"/>
    <property type="evidence" value="ECO:0007669"/>
    <property type="project" value="InterPro"/>
</dbReference>
<evidence type="ECO:0000259" key="7">
    <source>
        <dbReference type="Pfam" id="PF22770"/>
    </source>
</evidence>
<feature type="compositionally biased region" description="Polar residues" evidence="4">
    <location>
        <begin position="24"/>
        <end position="33"/>
    </location>
</feature>
<feature type="region of interest" description="Disordered" evidence="4">
    <location>
        <begin position="520"/>
        <end position="546"/>
    </location>
</feature>
<proteinExistence type="predicted"/>
<feature type="region of interest" description="Disordered" evidence="4">
    <location>
        <begin position="1"/>
        <end position="46"/>
    </location>
</feature>
<feature type="compositionally biased region" description="Polar residues" evidence="4">
    <location>
        <begin position="350"/>
        <end position="359"/>
    </location>
</feature>
<feature type="compositionally biased region" description="Basic and acidic residues" evidence="4">
    <location>
        <begin position="699"/>
        <end position="712"/>
    </location>
</feature>
<accession>A0A444RX38</accession>
<feature type="domain" description="POPLD" evidence="6">
    <location>
        <begin position="567"/>
        <end position="672"/>
    </location>
</feature>
<dbReference type="Proteomes" id="UP000288725">
    <property type="component" value="Chromosome 2"/>
</dbReference>
<evidence type="ECO:0000256" key="4">
    <source>
        <dbReference type="SAM" id="MobiDB-lite"/>
    </source>
</evidence>
<dbReference type="Pfam" id="PF22770">
    <property type="entry name" value="POP1_C"/>
    <property type="match status" value="1"/>
</dbReference>
<sequence>MPPSAPSKKVAGPASAAAKRKEAPSSNDASKNGSPAPGAARWPVKRLKMSEDRKIVTQEPGYALKDGELNLQTFLKAREFEIKALEESMRHTKGAATKRAFQQVPRGMRRRTASHNVKRVPKRLRNRAMKEMRDDNTPTVTSRRRKPTTTRARIRSETARKLGILAEKRRKRKLKAAKEKASTDDGSMNDTPSIQTRITTRPARPKIRRNVLNDPPRPKSKFRKRQLQKTWLPTHLWHAKRARMTEPTKPLWRFAIPLTTNEKIYRATHRGQGERGAVAWDMSYMSTIGLYGNENGVCQVLRKLGVVQESCWSERGQRWRAGTRHWNGMLSRDTRLGRRLICPATIQWNPQDAEQQRTPGNEDADPKKRQRQLFIRVHPSSFLELFNELLRLVKMQTPQLFIEDLRFEIGSIEITGPASTEVLLGVLQPYYTDLAKKEPHANIFSGLTSAATPSALPPNSCLAFSTLDPRLRYPPRKLAPPDLSDEGQSRLMNLLSSWPADKGLQPYSIFDRHQRFSASRLPRQKSVNKRKGARMPGTDLDPSPSDPPIPILLHASRSARGAEAQGTWTVLAPFKCIQPIWYSLVHFPLTSGGNPRFAGLNEARQVPFERGLPYFPIDFLATDAGVEWEMEERARRKTAWERRPKSKRTAWETLDLGAGRKGELGAGWACDFEHLLRLDNAEAESPPHSVNGMDVDDAASDKKEAPEAEAEVKPAASSHPLKQLHHVSKSSLATILSSSAPAPPNAVMTVTLVLTGRGVADPCARIYRLPSRPAPLPPSSSAEVPASAPPLPQDAKSTAGLPADLRDQWLAQLAPSAAASRGPAADRPPPDADMATRKRFLARSLLAPAPAPLGYPPPKPNQTDMNGHPLVPGEEDLIGFVTTGAYCLSEGRARAIGSIVVDRVVEGLRDEARRKKAKGHVSETNLCIVRNAGEGVGWLARWEVA</sequence>
<dbReference type="AlphaFoldDB" id="A0A444RX38"/>
<name>A0A444RX38_VERDA</name>
<feature type="region of interest" description="Disordered" evidence="4">
    <location>
        <begin position="132"/>
        <end position="151"/>
    </location>
</feature>
<evidence type="ECO:0000313" key="9">
    <source>
        <dbReference type="Proteomes" id="UP000288725"/>
    </source>
</evidence>
<comment type="caution">
    <text evidence="8">The sequence shown here is derived from an EMBL/GenBank/DDBJ whole genome shotgun (WGS) entry which is preliminary data.</text>
</comment>
<feature type="domain" description="Pop1 N-terminal" evidence="5">
    <location>
        <begin position="74"/>
        <end position="292"/>
    </location>
</feature>
<dbReference type="EMBL" id="RSDZ01000057">
    <property type="protein sequence ID" value="RXG45731.1"/>
    <property type="molecule type" value="Genomic_DNA"/>
</dbReference>
<feature type="domain" description="POP1 C-terminal" evidence="7">
    <location>
        <begin position="874"/>
        <end position="944"/>
    </location>
</feature>
<dbReference type="InterPro" id="IPR009723">
    <property type="entry name" value="Pop1_N"/>
</dbReference>
<dbReference type="InterPro" id="IPR055079">
    <property type="entry name" value="POP1_C"/>
</dbReference>
<dbReference type="Pfam" id="PF06978">
    <property type="entry name" value="POP1_N"/>
    <property type="match status" value="1"/>
</dbReference>
<comment type="subcellular location">
    <subcellularLocation>
        <location evidence="1">Nucleus</location>
    </subcellularLocation>
</comment>
<evidence type="ECO:0000256" key="1">
    <source>
        <dbReference type="ARBA" id="ARBA00004123"/>
    </source>
</evidence>
<organism evidence="8 9">
    <name type="scientific">Verticillium dahliae</name>
    <name type="common">Verticillium wilt</name>
    <dbReference type="NCBI Taxonomy" id="27337"/>
    <lineage>
        <taxon>Eukaryota</taxon>
        <taxon>Fungi</taxon>
        <taxon>Dikarya</taxon>
        <taxon>Ascomycota</taxon>
        <taxon>Pezizomycotina</taxon>
        <taxon>Sordariomycetes</taxon>
        <taxon>Hypocreomycetidae</taxon>
        <taxon>Glomerellales</taxon>
        <taxon>Plectosphaerellaceae</taxon>
        <taxon>Verticillium</taxon>
    </lineage>
</organism>
<feature type="region of interest" description="Disordered" evidence="4">
    <location>
        <begin position="91"/>
        <end position="115"/>
    </location>
</feature>
<evidence type="ECO:0000259" key="6">
    <source>
        <dbReference type="Pfam" id="PF08170"/>
    </source>
</evidence>
<keyword evidence="3" id="KW-0539">Nucleus</keyword>
<dbReference type="InterPro" id="IPR039182">
    <property type="entry name" value="Pop1"/>
</dbReference>
<protein>
    <submittedName>
        <fullName evidence="8">Uncharacterized protein</fullName>
    </submittedName>
</protein>
<reference evidence="8 9" key="1">
    <citation type="submission" date="2018-12" db="EMBL/GenBank/DDBJ databases">
        <title>Genome of Verticillium dahliae isolate Getta Getta.</title>
        <authorList>
            <person name="Gardiner D.M."/>
        </authorList>
    </citation>
    <scope>NUCLEOTIDE SEQUENCE [LARGE SCALE GENOMIC DNA]</scope>
    <source>
        <strain evidence="8 9">Getta Getta</strain>
    </source>
</reference>
<evidence type="ECO:0000313" key="8">
    <source>
        <dbReference type="EMBL" id="RXG45731.1"/>
    </source>
</evidence>
<keyword evidence="2" id="KW-0819">tRNA processing</keyword>
<dbReference type="GO" id="GO:0000172">
    <property type="term" value="C:ribonuclease MRP complex"/>
    <property type="evidence" value="ECO:0007669"/>
    <property type="project" value="InterPro"/>
</dbReference>